<reference evidence="10 11" key="1">
    <citation type="submission" date="2020-08" db="EMBL/GenBank/DDBJ databases">
        <title>Genomic Encyclopedia of Type Strains, Phase IV (KMG-V): Genome sequencing to study the core and pangenomes of soil and plant-associated prokaryotes.</title>
        <authorList>
            <person name="Whitman W."/>
        </authorList>
    </citation>
    <scope>NUCLEOTIDE SEQUENCE [LARGE SCALE GENOMIC DNA]</scope>
    <source>
        <strain evidence="10 11">X5P3</strain>
    </source>
</reference>
<organism evidence="10 11">
    <name type="scientific">Granulicella mallensis</name>
    <dbReference type="NCBI Taxonomy" id="940614"/>
    <lineage>
        <taxon>Bacteria</taxon>
        <taxon>Pseudomonadati</taxon>
        <taxon>Acidobacteriota</taxon>
        <taxon>Terriglobia</taxon>
        <taxon>Terriglobales</taxon>
        <taxon>Acidobacteriaceae</taxon>
        <taxon>Granulicella</taxon>
    </lineage>
</organism>
<dbReference type="EMBL" id="JACHIO010000004">
    <property type="protein sequence ID" value="MBB5062800.1"/>
    <property type="molecule type" value="Genomic_DNA"/>
</dbReference>
<evidence type="ECO:0000256" key="4">
    <source>
        <dbReference type="ARBA" id="ARBA00022692"/>
    </source>
</evidence>
<feature type="domain" description="TonB-dependent transporter Oar-like beta-barrel" evidence="9">
    <location>
        <begin position="251"/>
        <end position="1188"/>
    </location>
</feature>
<feature type="region of interest" description="Disordered" evidence="8">
    <location>
        <begin position="1030"/>
        <end position="1056"/>
    </location>
</feature>
<evidence type="ECO:0000256" key="5">
    <source>
        <dbReference type="ARBA" id="ARBA00022729"/>
    </source>
</evidence>
<name>A0A7W7ZMQ8_9BACT</name>
<keyword evidence="6" id="KW-0472">Membrane</keyword>
<dbReference type="Gene3D" id="2.60.40.1120">
    <property type="entry name" value="Carboxypeptidase-like, regulatory domain"/>
    <property type="match status" value="1"/>
</dbReference>
<comment type="subcellular location">
    <subcellularLocation>
        <location evidence="1">Cell outer membrane</location>
        <topology evidence="1">Multi-pass membrane protein</topology>
    </subcellularLocation>
</comment>
<sequence length="1197" mass="128928">MKHPDISIRQRGTATVRVPLFLLFLVLFLLSGNLQAQSVQGVILGTVKDTSGALVPGATVNLKSLDEGTVRTTQSNTSGDYSFLDTKAGHYTLEVSFNGFEKWAATDITLAVRQQLRVNASMVVGSIQQEVQVSGDTVSTIDTDTPTINAVYNAEDVANLPVNTRASANGTSALSIVGTLPGVQADHGQFALQGGLPFETEVSVDGITIKGATGNGPLADAFPSSESISELRADGAMNSAEFGDPGEIIATTKAGTNKIHGSVFWYHQNAAFDAIPYTDPITTTKPKLIGNTYGASFGGPVVIPHVYDGHNKTFIFGVYEGWRHPSQTQESYTVPSTLMKQGDFSKYMVLGPDGKTYVPLAGLTNPFTGASYGTKLPSVNAAAQQLLSFYPDPNVGDPTSYTDNGIANYNVNKDSSGRSDQFDIRGDQYFGANQKFLLWGRYTWKDYPINSPEPLAVPSAQNTNSNRVLKISANWTIKPNLINETGFGYTLNTSGKTDSFDGKSFTQGLGLSGLQNLFYNGIPELDFNHLSHLNADRLSSLTKSNTYDYSDTLTWSKGHHEFKFGGSIQTVEAITPLGFNGSDNYGTFQFNTSGSAGLFTGVDFADFLTGLPYQTFYDVVQQDNDGKSTHYQFFALDQWKASDKLTLSYGIRYELQPGYFDPGGDIGNFDPSVPLSGRAIYPDGKSSLLARSFLASANACDPDGVNNTNSATINGAPCMPVETNTQAGFPAGLKHYPHLRFMPRFGFAYRPFNDEKTSIRGGFGLYNVTLLGSNFYSLTGTLQAQTSNYTNTYNATTHAIGFQWPEIFSGAGNGGGCSTCYGTSYFGTANSTNWKDPYTEQWSLSIDHDFGSGYAGHLSYIGSETHQLVWAPDENTLPFSSTTPATVQPFSARLFPNWGRINTRATGANESLHSLQAEFNHRLRNGLEFDSSWTYSRALADNQGPANVGYASESGGSRATSILDRHADFGNVYGTRRNRWNTSMVYDLPFGRGREFGTHMSRLADAVVGGWRLSNIFLWQTGPFESPYYPDGQGDASGTGSGLDGTITGFDGGHRDQYPDRVAGVSWKPAHQSRTQWVNPAAFTCPGYTGWTPGTPCTTGSGSGPFPNPIGRFGNAGVGSIVGPGTVNLSTGLSKVFSITDRVKLRAEGTFTDILNHANLGDPNMDISSPSFGLVTGTIQQDSGGARSGQVSMRIDF</sequence>
<dbReference type="RefSeq" id="WP_184253503.1">
    <property type="nucleotide sequence ID" value="NZ_JACHIO010000004.1"/>
</dbReference>
<evidence type="ECO:0000256" key="8">
    <source>
        <dbReference type="SAM" id="MobiDB-lite"/>
    </source>
</evidence>
<comment type="caution">
    <text evidence="10">The sequence shown here is derived from an EMBL/GenBank/DDBJ whole genome shotgun (WGS) entry which is preliminary data.</text>
</comment>
<evidence type="ECO:0000256" key="3">
    <source>
        <dbReference type="ARBA" id="ARBA00022452"/>
    </source>
</evidence>
<protein>
    <recommendedName>
        <fullName evidence="9">TonB-dependent transporter Oar-like beta-barrel domain-containing protein</fullName>
    </recommendedName>
</protein>
<dbReference type="Proteomes" id="UP000584867">
    <property type="component" value="Unassembled WGS sequence"/>
</dbReference>
<keyword evidence="4" id="KW-0812">Transmembrane</keyword>
<keyword evidence="5" id="KW-0732">Signal</keyword>
<evidence type="ECO:0000259" key="9">
    <source>
        <dbReference type="Pfam" id="PF25183"/>
    </source>
</evidence>
<evidence type="ECO:0000313" key="11">
    <source>
        <dbReference type="Proteomes" id="UP000584867"/>
    </source>
</evidence>
<proteinExistence type="predicted"/>
<accession>A0A7W7ZMQ8</accession>
<dbReference type="SUPFAM" id="SSF56935">
    <property type="entry name" value="Porins"/>
    <property type="match status" value="1"/>
</dbReference>
<evidence type="ECO:0000313" key="10">
    <source>
        <dbReference type="EMBL" id="MBB5062800.1"/>
    </source>
</evidence>
<evidence type="ECO:0000256" key="7">
    <source>
        <dbReference type="ARBA" id="ARBA00023237"/>
    </source>
</evidence>
<dbReference type="GO" id="GO:0015344">
    <property type="term" value="F:siderophore uptake transmembrane transporter activity"/>
    <property type="evidence" value="ECO:0007669"/>
    <property type="project" value="TreeGrafter"/>
</dbReference>
<dbReference type="PANTHER" id="PTHR30069:SF29">
    <property type="entry name" value="HEMOGLOBIN AND HEMOGLOBIN-HAPTOGLOBIN-BINDING PROTEIN 1-RELATED"/>
    <property type="match status" value="1"/>
</dbReference>
<dbReference type="InterPro" id="IPR039426">
    <property type="entry name" value="TonB-dep_rcpt-like"/>
</dbReference>
<dbReference type="PANTHER" id="PTHR30069">
    <property type="entry name" value="TONB-DEPENDENT OUTER MEMBRANE RECEPTOR"/>
    <property type="match status" value="1"/>
</dbReference>
<dbReference type="AlphaFoldDB" id="A0A7W7ZMQ8"/>
<dbReference type="Pfam" id="PF13620">
    <property type="entry name" value="CarboxypepD_reg"/>
    <property type="match status" value="1"/>
</dbReference>
<evidence type="ECO:0000256" key="2">
    <source>
        <dbReference type="ARBA" id="ARBA00022448"/>
    </source>
</evidence>
<dbReference type="InterPro" id="IPR036942">
    <property type="entry name" value="Beta-barrel_TonB_sf"/>
</dbReference>
<keyword evidence="2" id="KW-0813">Transport</keyword>
<dbReference type="InterPro" id="IPR008969">
    <property type="entry name" value="CarboxyPept-like_regulatory"/>
</dbReference>
<gene>
    <name evidence="10" type="ORF">HDF15_001137</name>
</gene>
<dbReference type="SUPFAM" id="SSF49464">
    <property type="entry name" value="Carboxypeptidase regulatory domain-like"/>
    <property type="match status" value="1"/>
</dbReference>
<evidence type="ECO:0000256" key="6">
    <source>
        <dbReference type="ARBA" id="ARBA00023136"/>
    </source>
</evidence>
<keyword evidence="3" id="KW-1134">Transmembrane beta strand</keyword>
<evidence type="ECO:0000256" key="1">
    <source>
        <dbReference type="ARBA" id="ARBA00004571"/>
    </source>
</evidence>
<dbReference type="InterPro" id="IPR057601">
    <property type="entry name" value="Oar-like_b-barrel"/>
</dbReference>
<dbReference type="GO" id="GO:0044718">
    <property type="term" value="P:siderophore transmembrane transport"/>
    <property type="evidence" value="ECO:0007669"/>
    <property type="project" value="TreeGrafter"/>
</dbReference>
<keyword evidence="7" id="KW-0998">Cell outer membrane</keyword>
<dbReference type="Gene3D" id="2.40.170.20">
    <property type="entry name" value="TonB-dependent receptor, beta-barrel domain"/>
    <property type="match status" value="1"/>
</dbReference>
<dbReference type="GO" id="GO:0009279">
    <property type="term" value="C:cell outer membrane"/>
    <property type="evidence" value="ECO:0007669"/>
    <property type="project" value="UniProtKB-SubCell"/>
</dbReference>
<dbReference type="Pfam" id="PF25183">
    <property type="entry name" value="OMP_b-brl_4"/>
    <property type="match status" value="1"/>
</dbReference>